<evidence type="ECO:0000313" key="1">
    <source>
        <dbReference type="EMBL" id="KAH7687025.1"/>
    </source>
</evidence>
<organism evidence="1 2">
    <name type="scientific">Dioscorea alata</name>
    <name type="common">Purple yam</name>
    <dbReference type="NCBI Taxonomy" id="55571"/>
    <lineage>
        <taxon>Eukaryota</taxon>
        <taxon>Viridiplantae</taxon>
        <taxon>Streptophyta</taxon>
        <taxon>Embryophyta</taxon>
        <taxon>Tracheophyta</taxon>
        <taxon>Spermatophyta</taxon>
        <taxon>Magnoliopsida</taxon>
        <taxon>Liliopsida</taxon>
        <taxon>Dioscoreales</taxon>
        <taxon>Dioscoreaceae</taxon>
        <taxon>Dioscorea</taxon>
    </lineage>
</organism>
<evidence type="ECO:0000313" key="2">
    <source>
        <dbReference type="Proteomes" id="UP000827976"/>
    </source>
</evidence>
<comment type="caution">
    <text evidence="1">The sequence shown here is derived from an EMBL/GenBank/DDBJ whole genome shotgun (WGS) entry which is preliminary data.</text>
</comment>
<keyword evidence="2" id="KW-1185">Reference proteome</keyword>
<reference evidence="2" key="1">
    <citation type="journal article" date="2022" name="Nat. Commun.">
        <title>Chromosome evolution and the genetic basis of agronomically important traits in greater yam.</title>
        <authorList>
            <person name="Bredeson J.V."/>
            <person name="Lyons J.B."/>
            <person name="Oniyinde I.O."/>
            <person name="Okereke N.R."/>
            <person name="Kolade O."/>
            <person name="Nnabue I."/>
            <person name="Nwadili C.O."/>
            <person name="Hribova E."/>
            <person name="Parker M."/>
            <person name="Nwogha J."/>
            <person name="Shu S."/>
            <person name="Carlson J."/>
            <person name="Kariba R."/>
            <person name="Muthemba S."/>
            <person name="Knop K."/>
            <person name="Barton G.J."/>
            <person name="Sherwood A.V."/>
            <person name="Lopez-Montes A."/>
            <person name="Asiedu R."/>
            <person name="Jamnadass R."/>
            <person name="Muchugi A."/>
            <person name="Goodstein D."/>
            <person name="Egesi C.N."/>
            <person name="Featherston J."/>
            <person name="Asfaw A."/>
            <person name="Simpson G.G."/>
            <person name="Dolezel J."/>
            <person name="Hendre P.S."/>
            <person name="Van Deynze A."/>
            <person name="Kumar P.L."/>
            <person name="Obidiegwu J.E."/>
            <person name="Bhattacharjee R."/>
            <person name="Rokhsar D.S."/>
        </authorList>
    </citation>
    <scope>NUCLEOTIDE SEQUENCE [LARGE SCALE GENOMIC DNA]</scope>
    <source>
        <strain evidence="2">cv. TDa95/00328</strain>
    </source>
</reference>
<gene>
    <name evidence="1" type="ORF">IHE45_04G142500</name>
</gene>
<protein>
    <submittedName>
        <fullName evidence="1">Uncharacterized protein</fullName>
    </submittedName>
</protein>
<name>A0ACB7WG52_DIOAL</name>
<proteinExistence type="predicted"/>
<accession>A0ACB7WG52</accession>
<sequence length="240" mass="25622">MAAITGFLPPTNQHQEKKNKKKKKKSQTKEISSWEQLKNILSCKSTAPTGQQVHDPSKPTTKPMSSYCGSSLCAIRDVVHGNTRVVHRADTDHCSGCSSSPGSSRRHETVPLAMHLGSGSRGGMQLRSLSGCYESHAVSIESGSRRYPRPRAFCVHVQIVVRCLLSLKVWNSIKLPSMQCRSLGRRTQGGTSSKSSSNRAGTGGETSPPARSSASSRCTTTPAPSPASRTTVPPLSPAGP</sequence>
<dbReference type="Proteomes" id="UP000827976">
    <property type="component" value="Chromosome 4"/>
</dbReference>
<dbReference type="EMBL" id="CM037014">
    <property type="protein sequence ID" value="KAH7687025.1"/>
    <property type="molecule type" value="Genomic_DNA"/>
</dbReference>